<evidence type="ECO:0000256" key="5">
    <source>
        <dbReference type="ARBA" id="ARBA00023136"/>
    </source>
</evidence>
<dbReference type="GO" id="GO:0005737">
    <property type="term" value="C:cytoplasm"/>
    <property type="evidence" value="ECO:0007669"/>
    <property type="project" value="TreeGrafter"/>
</dbReference>
<dbReference type="AlphaFoldDB" id="C1FG42"/>
<evidence type="ECO:0000256" key="4">
    <source>
        <dbReference type="ARBA" id="ARBA00022989"/>
    </source>
</evidence>
<dbReference type="PANTHER" id="PTHR11266:SF17">
    <property type="entry name" value="PROTEIN MPV17"/>
    <property type="match status" value="1"/>
</dbReference>
<dbReference type="eggNOG" id="KOG1944">
    <property type="taxonomic scope" value="Eukaryota"/>
</dbReference>
<dbReference type="STRING" id="296587.C1FG42"/>
<dbReference type="InterPro" id="IPR007248">
    <property type="entry name" value="Mpv17_PMP22"/>
</dbReference>
<dbReference type="Proteomes" id="UP000002009">
    <property type="component" value="Chromosome 8"/>
</dbReference>
<dbReference type="GeneID" id="8245567"/>
<dbReference type="EMBL" id="CP001575">
    <property type="protein sequence ID" value="ACO69191.1"/>
    <property type="molecule type" value="Genomic_DNA"/>
</dbReference>
<dbReference type="OrthoDB" id="10267969at2759"/>
<protein>
    <submittedName>
        <fullName evidence="7">Uncharacterized protein</fullName>
    </submittedName>
</protein>
<accession>C1FG42</accession>
<dbReference type="GO" id="GO:0016020">
    <property type="term" value="C:membrane"/>
    <property type="evidence" value="ECO:0007669"/>
    <property type="project" value="UniProtKB-SubCell"/>
</dbReference>
<proteinExistence type="inferred from homology"/>
<keyword evidence="3" id="KW-0812">Transmembrane</keyword>
<comment type="subcellular location">
    <subcellularLocation>
        <location evidence="1">Membrane</location>
        <topology evidence="1">Multi-pass membrane protein</topology>
    </subcellularLocation>
</comment>
<organism evidence="7 8">
    <name type="scientific">Micromonas commoda (strain RCC299 / NOUM17 / CCMP2709)</name>
    <name type="common">Picoplanktonic green alga</name>
    <dbReference type="NCBI Taxonomy" id="296587"/>
    <lineage>
        <taxon>Eukaryota</taxon>
        <taxon>Viridiplantae</taxon>
        <taxon>Chlorophyta</taxon>
        <taxon>Mamiellophyceae</taxon>
        <taxon>Mamiellales</taxon>
        <taxon>Mamiellaceae</taxon>
        <taxon>Micromonas</taxon>
    </lineage>
</organism>
<keyword evidence="5" id="KW-0472">Membrane</keyword>
<evidence type="ECO:0000256" key="3">
    <source>
        <dbReference type="ARBA" id="ARBA00022692"/>
    </source>
</evidence>
<dbReference type="OMA" id="YVNINYV"/>
<sequence length="236" mass="25698">MAALTATASQVKLRHRARVKTLPSRRVWGRSNQAGGVIRCSAGFIESYELALEASPLLVKSTTSLVGFLVADLVAQGLSSSRREDGDGRGIDLTRSGRNALFGFALYGPCSSWWYGLLDQYVLPEDPTSALAVAAKVAADQVAWAPVLVTTLFAWDLAWNGDNVVGGGLQKKLGADLLDTLKVNWSFWPVFHVLNFRFVPPGDRILYINAVQVLYNVFLCYKASERSDEDEKAASG</sequence>
<gene>
    <name evidence="7" type="ORF">MICPUN_60729</name>
</gene>
<dbReference type="PANTHER" id="PTHR11266">
    <property type="entry name" value="PEROXISOMAL MEMBRANE PROTEIN 2, PXMP2 MPV17"/>
    <property type="match status" value="1"/>
</dbReference>
<evidence type="ECO:0000256" key="1">
    <source>
        <dbReference type="ARBA" id="ARBA00004141"/>
    </source>
</evidence>
<evidence type="ECO:0000313" key="7">
    <source>
        <dbReference type="EMBL" id="ACO69191.1"/>
    </source>
</evidence>
<dbReference type="InParanoid" id="C1FG42"/>
<name>C1FG42_MICCC</name>
<comment type="similarity">
    <text evidence="2 6">Belongs to the peroxisomal membrane protein PXMP2/4 family.</text>
</comment>
<evidence type="ECO:0000256" key="2">
    <source>
        <dbReference type="ARBA" id="ARBA00006824"/>
    </source>
</evidence>
<reference evidence="7 8" key="1">
    <citation type="journal article" date="2009" name="Science">
        <title>Green evolution and dynamic adaptations revealed by genomes of the marine picoeukaryotes Micromonas.</title>
        <authorList>
            <person name="Worden A.Z."/>
            <person name="Lee J.H."/>
            <person name="Mock T."/>
            <person name="Rouze P."/>
            <person name="Simmons M.P."/>
            <person name="Aerts A.L."/>
            <person name="Allen A.E."/>
            <person name="Cuvelier M.L."/>
            <person name="Derelle E."/>
            <person name="Everett M.V."/>
            <person name="Foulon E."/>
            <person name="Grimwood J."/>
            <person name="Gundlach H."/>
            <person name="Henrissat B."/>
            <person name="Napoli C."/>
            <person name="McDonald S.M."/>
            <person name="Parker M.S."/>
            <person name="Rombauts S."/>
            <person name="Salamov A."/>
            <person name="Von Dassow P."/>
            <person name="Badger J.H."/>
            <person name="Coutinho P.M."/>
            <person name="Demir E."/>
            <person name="Dubchak I."/>
            <person name="Gentemann C."/>
            <person name="Eikrem W."/>
            <person name="Gready J.E."/>
            <person name="John U."/>
            <person name="Lanier W."/>
            <person name="Lindquist E.A."/>
            <person name="Lucas S."/>
            <person name="Mayer K.F."/>
            <person name="Moreau H."/>
            <person name="Not F."/>
            <person name="Otillar R."/>
            <person name="Panaud O."/>
            <person name="Pangilinan J."/>
            <person name="Paulsen I."/>
            <person name="Piegu B."/>
            <person name="Poliakov A."/>
            <person name="Robbens S."/>
            <person name="Schmutz J."/>
            <person name="Toulza E."/>
            <person name="Wyss T."/>
            <person name="Zelensky A."/>
            <person name="Zhou K."/>
            <person name="Armbrust E.V."/>
            <person name="Bhattacharya D."/>
            <person name="Goodenough U.W."/>
            <person name="Van de Peer Y."/>
            <person name="Grigoriev I.V."/>
        </authorList>
    </citation>
    <scope>NUCLEOTIDE SEQUENCE [LARGE SCALE GENOMIC DNA]</scope>
    <source>
        <strain evidence="8">RCC299 / NOUM17</strain>
    </source>
</reference>
<keyword evidence="4" id="KW-1133">Transmembrane helix</keyword>
<keyword evidence="8" id="KW-1185">Reference proteome</keyword>
<evidence type="ECO:0000313" key="8">
    <source>
        <dbReference type="Proteomes" id="UP000002009"/>
    </source>
</evidence>
<dbReference type="RefSeq" id="XP_002507933.1">
    <property type="nucleotide sequence ID" value="XM_002507887.1"/>
</dbReference>
<dbReference type="Pfam" id="PF04117">
    <property type="entry name" value="Mpv17_PMP22"/>
    <property type="match status" value="1"/>
</dbReference>
<dbReference type="KEGG" id="mis:MICPUN_60729"/>
<evidence type="ECO:0000256" key="6">
    <source>
        <dbReference type="RuleBase" id="RU363053"/>
    </source>
</evidence>